<dbReference type="GO" id="GO:0050135">
    <property type="term" value="F:NADP+ nucleosidase activity"/>
    <property type="evidence" value="ECO:0007669"/>
    <property type="project" value="InterPro"/>
</dbReference>
<dbReference type="Pfam" id="PF14021">
    <property type="entry name" value="TNT"/>
    <property type="match status" value="1"/>
</dbReference>
<reference evidence="2 3" key="1">
    <citation type="journal article" date="2018" name="IMA Fungus">
        <title>IMA Genome-F 9: Draft genome sequence of Annulohypoxylon stygium, Aspergillus mulundensis, Berkeleyomyces basicola (syn. Thielaviopsis basicola), Ceratocystis smalleyi, two Cercospora beticola strains, Coleophoma cylindrospora, Fusarium fracticaudum, Phialophora cf. hyalina, and Morchella septimelata.</title>
        <authorList>
            <person name="Wingfield B.D."/>
            <person name="Bills G.F."/>
            <person name="Dong Y."/>
            <person name="Huang W."/>
            <person name="Nel W.J."/>
            <person name="Swalarsk-Parry B.S."/>
            <person name="Vaghefi N."/>
            <person name="Wilken P.M."/>
            <person name="An Z."/>
            <person name="de Beer Z.W."/>
            <person name="De Vos L."/>
            <person name="Chen L."/>
            <person name="Duong T.A."/>
            <person name="Gao Y."/>
            <person name="Hammerbacher A."/>
            <person name="Kikkert J.R."/>
            <person name="Li Y."/>
            <person name="Li H."/>
            <person name="Li K."/>
            <person name="Li Q."/>
            <person name="Liu X."/>
            <person name="Ma X."/>
            <person name="Naidoo K."/>
            <person name="Pethybridge S.J."/>
            <person name="Sun J."/>
            <person name="Steenkamp E.T."/>
            <person name="van der Nest M.A."/>
            <person name="van Wyk S."/>
            <person name="Wingfield M.J."/>
            <person name="Xiong C."/>
            <person name="Yue Q."/>
            <person name="Zhang X."/>
        </authorList>
    </citation>
    <scope>NUCLEOTIDE SEQUENCE [LARGE SCALE GENOMIC DNA]</scope>
    <source>
        <strain evidence="2 3">BP6252</strain>
    </source>
</reference>
<name>A0A3D8SS43_9HELO</name>
<dbReference type="Proteomes" id="UP000256645">
    <property type="component" value="Unassembled WGS sequence"/>
</dbReference>
<evidence type="ECO:0000259" key="1">
    <source>
        <dbReference type="Pfam" id="PF14021"/>
    </source>
</evidence>
<accession>A0A3D8SS43</accession>
<organism evidence="2 3">
    <name type="scientific">Coleophoma cylindrospora</name>
    <dbReference type="NCBI Taxonomy" id="1849047"/>
    <lineage>
        <taxon>Eukaryota</taxon>
        <taxon>Fungi</taxon>
        <taxon>Dikarya</taxon>
        <taxon>Ascomycota</taxon>
        <taxon>Pezizomycotina</taxon>
        <taxon>Leotiomycetes</taxon>
        <taxon>Helotiales</taxon>
        <taxon>Dermateaceae</taxon>
        <taxon>Coleophoma</taxon>
    </lineage>
</organism>
<evidence type="ECO:0000313" key="3">
    <source>
        <dbReference type="Proteomes" id="UP000256645"/>
    </source>
</evidence>
<feature type="domain" description="TNT" evidence="1">
    <location>
        <begin position="220"/>
        <end position="316"/>
    </location>
</feature>
<dbReference type="InterPro" id="IPR025331">
    <property type="entry name" value="TNT"/>
</dbReference>
<dbReference type="EMBL" id="PDLM01000001">
    <property type="protein sequence ID" value="RDW89140.1"/>
    <property type="molecule type" value="Genomic_DNA"/>
</dbReference>
<comment type="caution">
    <text evidence="2">The sequence shown here is derived from an EMBL/GenBank/DDBJ whole genome shotgun (WGS) entry which is preliminary data.</text>
</comment>
<protein>
    <recommendedName>
        <fullName evidence="1">TNT domain-containing protein</fullName>
    </recommendedName>
</protein>
<dbReference type="PANTHER" id="PTHR42059:SF1">
    <property type="entry name" value="TNT DOMAIN-CONTAINING PROTEIN"/>
    <property type="match status" value="1"/>
</dbReference>
<proteinExistence type="predicted"/>
<evidence type="ECO:0000313" key="2">
    <source>
        <dbReference type="EMBL" id="RDW89140.1"/>
    </source>
</evidence>
<dbReference type="PANTHER" id="PTHR42059">
    <property type="entry name" value="TNT DOMAIN-CONTAINING PROTEIN"/>
    <property type="match status" value="1"/>
</dbReference>
<dbReference type="OrthoDB" id="2923349at2759"/>
<gene>
    <name evidence="2" type="ORF">BP6252_01172</name>
</gene>
<sequence length="335" mass="36224">MLSTFAIGEVSRPPTLPTFLCLSSKNLKDRLQHYDAGPEIGTQPTAIAVAKQKWPGKCFVHIFRYRQVVGVVLAACASVLLARHLQRLRLLHRRATTVKMKLQFGLLAAALLAPICEASPKAAGFQPRVVPRSTPCNCTGTIDGGNASSMYICNDSRLGPKILPKMLPLSSFLSDYDRFGGLTPGEYLAKWTTDGSYYYPDLNGFSVDPNGNAINGSLVLDVGALVDRFGSEYGDFLGAADAPYNQRSIPPSSLDTDPTAPLYPYKYYIYEVIKPLEVIAGPIAPWFGQPGLGTQFYTGNVGTILDLIDMGYLARVNASVLVSTTQGCGVGDCPW</sequence>
<dbReference type="AlphaFoldDB" id="A0A3D8SS43"/>
<keyword evidence="3" id="KW-1185">Reference proteome</keyword>
<dbReference type="InterPro" id="IPR053024">
    <property type="entry name" value="Fungal_surface_NADase"/>
</dbReference>